<dbReference type="EMBL" id="JABXXO010000009">
    <property type="protein sequence ID" value="KAF7770854.1"/>
    <property type="molecule type" value="Genomic_DNA"/>
</dbReference>
<sequence length="70" mass="7631">MYLPTHVEISNAAELLVPLQNNSPPSFAVSTNIPSARLVMQCSVVDISHPRHWPTGFASILIPNLLLSSH</sequence>
<proteinExistence type="predicted"/>
<name>A0A8H7KEZ5_AGABI</name>
<evidence type="ECO:0000313" key="1">
    <source>
        <dbReference type="EMBL" id="KAF7770854.1"/>
    </source>
</evidence>
<comment type="caution">
    <text evidence="1">The sequence shown here is derived from an EMBL/GenBank/DDBJ whole genome shotgun (WGS) entry which is preliminary data.</text>
</comment>
<evidence type="ECO:0000313" key="2">
    <source>
        <dbReference type="Proteomes" id="UP000629468"/>
    </source>
</evidence>
<gene>
    <name evidence="1" type="ORF">Agabi119p4_6828</name>
</gene>
<accession>A0A8H7KEZ5</accession>
<organism evidence="1 2">
    <name type="scientific">Agaricus bisporus var. burnettii</name>
    <dbReference type="NCBI Taxonomy" id="192524"/>
    <lineage>
        <taxon>Eukaryota</taxon>
        <taxon>Fungi</taxon>
        <taxon>Dikarya</taxon>
        <taxon>Basidiomycota</taxon>
        <taxon>Agaricomycotina</taxon>
        <taxon>Agaricomycetes</taxon>
        <taxon>Agaricomycetidae</taxon>
        <taxon>Agaricales</taxon>
        <taxon>Agaricineae</taxon>
        <taxon>Agaricaceae</taxon>
        <taxon>Agaricus</taxon>
    </lineage>
</organism>
<dbReference type="Proteomes" id="UP000629468">
    <property type="component" value="Unassembled WGS sequence"/>
</dbReference>
<reference evidence="1 2" key="1">
    <citation type="journal article" name="Sci. Rep.">
        <title>Telomere-to-telomere assembled and centromere annotated genomes of the two main subspecies of the button mushroom Agaricus bisporus reveal especially polymorphic chromosome ends.</title>
        <authorList>
            <person name="Sonnenberg A.S.M."/>
            <person name="Sedaghat-Telgerd N."/>
            <person name="Lavrijssen B."/>
            <person name="Ohm R.A."/>
            <person name="Hendrickx P.M."/>
            <person name="Scholtmeijer K."/>
            <person name="Baars J.J.P."/>
            <person name="van Peer A."/>
        </authorList>
    </citation>
    <scope>NUCLEOTIDE SEQUENCE [LARGE SCALE GENOMIC DNA]</scope>
    <source>
        <strain evidence="1 2">H119_p4</strain>
    </source>
</reference>
<protein>
    <submittedName>
        <fullName evidence="1">Uncharacterized protein</fullName>
    </submittedName>
</protein>
<dbReference type="AlphaFoldDB" id="A0A8H7KEZ5"/>